<feature type="binding site" evidence="4">
    <location>
        <begin position="66"/>
        <end position="70"/>
    </location>
    <ligand>
        <name>D-ribulose 5-phosphate</name>
        <dbReference type="ChEBI" id="CHEBI:58121"/>
    </ligand>
</feature>
<dbReference type="Pfam" id="PF02502">
    <property type="entry name" value="LacAB_rpiB"/>
    <property type="match status" value="1"/>
</dbReference>
<dbReference type="OrthoDB" id="1778624at2"/>
<gene>
    <name evidence="5" type="ORF">SAMN02745164_01851</name>
</gene>
<dbReference type="EMBL" id="FQUI01000038">
    <property type="protein sequence ID" value="SHF13423.1"/>
    <property type="molecule type" value="Genomic_DNA"/>
</dbReference>
<dbReference type="RefSeq" id="WP_072865659.1">
    <property type="nucleotide sequence ID" value="NZ_FQUI01000038.1"/>
</dbReference>
<dbReference type="GO" id="GO:0004751">
    <property type="term" value="F:ribose-5-phosphate isomerase activity"/>
    <property type="evidence" value="ECO:0007669"/>
    <property type="project" value="TreeGrafter"/>
</dbReference>
<dbReference type="NCBIfam" id="NF004051">
    <property type="entry name" value="PRK05571.1"/>
    <property type="match status" value="1"/>
</dbReference>
<dbReference type="PIRSF" id="PIRSF005384">
    <property type="entry name" value="RpiB_LacA_B"/>
    <property type="match status" value="1"/>
</dbReference>
<dbReference type="InterPro" id="IPR003500">
    <property type="entry name" value="RpiB_LacA_LacB"/>
</dbReference>
<dbReference type="GO" id="GO:0019316">
    <property type="term" value="P:D-allose catabolic process"/>
    <property type="evidence" value="ECO:0007669"/>
    <property type="project" value="TreeGrafter"/>
</dbReference>
<name>A0A1M4Z5S2_MARH1</name>
<accession>A0A1M4Z5S2</accession>
<evidence type="ECO:0000313" key="5">
    <source>
        <dbReference type="EMBL" id="SHF13423.1"/>
    </source>
</evidence>
<dbReference type="GO" id="GO:0009052">
    <property type="term" value="P:pentose-phosphate shunt, non-oxidative branch"/>
    <property type="evidence" value="ECO:0007669"/>
    <property type="project" value="TreeGrafter"/>
</dbReference>
<keyword evidence="2 5" id="KW-0413">Isomerase</keyword>
<dbReference type="PANTHER" id="PTHR30345:SF0">
    <property type="entry name" value="DNA DAMAGE-REPAIR_TOLERATION PROTEIN DRT102"/>
    <property type="match status" value="1"/>
</dbReference>
<evidence type="ECO:0000313" key="6">
    <source>
        <dbReference type="Proteomes" id="UP000184334"/>
    </source>
</evidence>
<feature type="binding site" evidence="4">
    <location>
        <position position="136"/>
    </location>
    <ligand>
        <name>D-ribulose 5-phosphate</name>
        <dbReference type="ChEBI" id="CHEBI:58121"/>
    </ligand>
</feature>
<feature type="binding site" evidence="4">
    <location>
        <position position="109"/>
    </location>
    <ligand>
        <name>D-ribulose 5-phosphate</name>
        <dbReference type="ChEBI" id="CHEBI:58121"/>
    </ligand>
</feature>
<dbReference type="AlphaFoldDB" id="A0A1M4Z5S2"/>
<dbReference type="NCBIfam" id="TIGR01120">
    <property type="entry name" value="rpiB"/>
    <property type="match status" value="1"/>
</dbReference>
<dbReference type="Proteomes" id="UP000184334">
    <property type="component" value="Unassembled WGS sequence"/>
</dbReference>
<comment type="similarity">
    <text evidence="1">Belongs to the LacAB/RpiB family.</text>
</comment>
<feature type="binding site" evidence="4">
    <location>
        <position position="99"/>
    </location>
    <ligand>
        <name>D-ribulose 5-phosphate</name>
        <dbReference type="ChEBI" id="CHEBI:58121"/>
    </ligand>
</feature>
<dbReference type="STRING" id="1122195.SAMN02745164_01851"/>
<protein>
    <submittedName>
        <fullName evidence="5">Ribose-5-phosphate isomerase</fullName>
    </submittedName>
</protein>
<evidence type="ECO:0000256" key="4">
    <source>
        <dbReference type="PIRSR" id="PIRSR005384-2"/>
    </source>
</evidence>
<keyword evidence="6" id="KW-1185">Reference proteome</keyword>
<dbReference type="NCBIfam" id="TIGR00689">
    <property type="entry name" value="rpiB_lacA_lacB"/>
    <property type="match status" value="1"/>
</dbReference>
<dbReference type="InterPro" id="IPR004785">
    <property type="entry name" value="RpiB"/>
</dbReference>
<feature type="binding site" evidence="4">
    <location>
        <position position="132"/>
    </location>
    <ligand>
        <name>D-ribulose 5-phosphate</name>
        <dbReference type="ChEBI" id="CHEBI:58121"/>
    </ligand>
</feature>
<organism evidence="5 6">
    <name type="scientific">Marinitoga hydrogenitolerans (strain DSM 16785 / JCM 12826 / AT1271)</name>
    <dbReference type="NCBI Taxonomy" id="1122195"/>
    <lineage>
        <taxon>Bacteria</taxon>
        <taxon>Thermotogati</taxon>
        <taxon>Thermotogota</taxon>
        <taxon>Thermotogae</taxon>
        <taxon>Petrotogales</taxon>
        <taxon>Petrotogaceae</taxon>
        <taxon>Marinitoga</taxon>
    </lineage>
</organism>
<evidence type="ECO:0000256" key="1">
    <source>
        <dbReference type="ARBA" id="ARBA00008754"/>
    </source>
</evidence>
<reference evidence="5" key="1">
    <citation type="submission" date="2016-11" db="EMBL/GenBank/DDBJ databases">
        <authorList>
            <person name="Varghese N."/>
            <person name="Submissions S."/>
        </authorList>
    </citation>
    <scope>NUCLEOTIDE SEQUENCE [LARGE SCALE GENOMIC DNA]</scope>
    <source>
        <strain evidence="5">DSM 16785</strain>
    </source>
</reference>
<dbReference type="SUPFAM" id="SSF89623">
    <property type="entry name" value="Ribose/Galactose isomerase RpiB/AlsB"/>
    <property type="match status" value="1"/>
</dbReference>
<evidence type="ECO:0000256" key="2">
    <source>
        <dbReference type="ARBA" id="ARBA00023235"/>
    </source>
</evidence>
<dbReference type="PANTHER" id="PTHR30345">
    <property type="entry name" value="RIBOSE-5-PHOSPHATE ISOMERASE B"/>
    <property type="match status" value="1"/>
</dbReference>
<feature type="binding site" evidence="4">
    <location>
        <begin position="8"/>
        <end position="9"/>
    </location>
    <ligand>
        <name>D-ribulose 5-phosphate</name>
        <dbReference type="ChEBI" id="CHEBI:58121"/>
    </ligand>
</feature>
<dbReference type="InterPro" id="IPR036569">
    <property type="entry name" value="RpiB_LacA_LacB_sf"/>
</dbReference>
<proteinExistence type="inferred from homology"/>
<feature type="active site" description="Proton acceptor" evidence="3">
    <location>
        <position position="65"/>
    </location>
</feature>
<evidence type="ECO:0000256" key="3">
    <source>
        <dbReference type="PIRSR" id="PIRSR005384-1"/>
    </source>
</evidence>
<feature type="active site" description="Proton donor" evidence="3">
    <location>
        <position position="98"/>
    </location>
</feature>
<dbReference type="Gene3D" id="3.40.1400.10">
    <property type="entry name" value="Sugar-phosphate isomerase, RpiB/LacA/LacB"/>
    <property type="match status" value="1"/>
</dbReference>
<comment type="caution">
    <text evidence="5">The sequence shown here is derived from an EMBL/GenBank/DDBJ whole genome shotgun (WGS) entry which is preliminary data.</text>
</comment>
<sequence length="147" mass="16513">MKIAIGSDHAAYKMKEHLKKYLENKGIEVIDEGPYSEDRVDYPIYAKKVSEKVANKEVDYGILMCGTGLGMSIAANKVKGIRATLAYYPKMAELARQHNNANVLVLGGRTMGFELAEWTVDTFLNTPFEGGRHEKRINLISEMEENL</sequence>